<dbReference type="PANTHER" id="PTHR11040:SF217">
    <property type="entry name" value="ZINC TRANSPORTER 11"/>
    <property type="match status" value="1"/>
</dbReference>
<feature type="transmembrane region" description="Helical" evidence="5">
    <location>
        <begin position="171"/>
        <end position="199"/>
    </location>
</feature>
<keyword evidence="2 5" id="KW-0812">Transmembrane</keyword>
<evidence type="ECO:0000256" key="6">
    <source>
        <dbReference type="SAM" id="SignalP"/>
    </source>
</evidence>
<gene>
    <name evidence="7" type="ORF">ILEXP_LOCUS15280</name>
    <name evidence="8" type="ORF">ILEXP_LOCUS18332</name>
</gene>
<evidence type="ECO:0000256" key="1">
    <source>
        <dbReference type="ARBA" id="ARBA00004141"/>
    </source>
</evidence>
<evidence type="ECO:0000313" key="7">
    <source>
        <dbReference type="EMBL" id="CAK9147389.1"/>
    </source>
</evidence>
<accession>A0ABC8RQZ4</accession>
<keyword evidence="6" id="KW-0732">Signal</keyword>
<evidence type="ECO:0000256" key="3">
    <source>
        <dbReference type="ARBA" id="ARBA00022989"/>
    </source>
</evidence>
<organism evidence="7 9">
    <name type="scientific">Ilex paraguariensis</name>
    <name type="common">yerba mate</name>
    <dbReference type="NCBI Taxonomy" id="185542"/>
    <lineage>
        <taxon>Eukaryota</taxon>
        <taxon>Viridiplantae</taxon>
        <taxon>Streptophyta</taxon>
        <taxon>Embryophyta</taxon>
        <taxon>Tracheophyta</taxon>
        <taxon>Spermatophyta</taxon>
        <taxon>Magnoliopsida</taxon>
        <taxon>eudicotyledons</taxon>
        <taxon>Gunneridae</taxon>
        <taxon>Pentapetalae</taxon>
        <taxon>asterids</taxon>
        <taxon>campanulids</taxon>
        <taxon>Aquifoliales</taxon>
        <taxon>Aquifoliaceae</taxon>
        <taxon>Ilex</taxon>
    </lineage>
</organism>
<evidence type="ECO:0008006" key="10">
    <source>
        <dbReference type="Google" id="ProtNLM"/>
    </source>
</evidence>
<comment type="caution">
    <text evidence="7">The sequence shown here is derived from an EMBL/GenBank/DDBJ whole genome shotgun (WGS) entry which is preliminary data.</text>
</comment>
<comment type="subcellular location">
    <subcellularLocation>
        <location evidence="1">Membrane</location>
        <topology evidence="1">Multi-pass membrane protein</topology>
    </subcellularLocation>
</comment>
<protein>
    <recommendedName>
        <fullName evidence="10">Zinc transporter 11</fullName>
    </recommendedName>
</protein>
<dbReference type="EMBL" id="CAUOFW020001996">
    <property type="protein sequence ID" value="CAK9150202.1"/>
    <property type="molecule type" value="Genomic_DNA"/>
</dbReference>
<dbReference type="Proteomes" id="UP001642360">
    <property type="component" value="Unassembled WGS sequence"/>
</dbReference>
<evidence type="ECO:0000313" key="9">
    <source>
        <dbReference type="Proteomes" id="UP001642360"/>
    </source>
</evidence>
<dbReference type="PANTHER" id="PTHR11040">
    <property type="entry name" value="ZINC/IRON TRANSPORTER"/>
    <property type="match status" value="1"/>
</dbReference>
<dbReference type="InterPro" id="IPR003689">
    <property type="entry name" value="ZIP"/>
</dbReference>
<evidence type="ECO:0000256" key="5">
    <source>
        <dbReference type="SAM" id="Phobius"/>
    </source>
</evidence>
<feature type="transmembrane region" description="Helical" evidence="5">
    <location>
        <begin position="243"/>
        <end position="262"/>
    </location>
</feature>
<evidence type="ECO:0000256" key="4">
    <source>
        <dbReference type="ARBA" id="ARBA00023136"/>
    </source>
</evidence>
<feature type="transmembrane region" description="Helical" evidence="5">
    <location>
        <begin position="211"/>
        <end position="231"/>
    </location>
</feature>
<feature type="transmembrane region" description="Helical" evidence="5">
    <location>
        <begin position="274"/>
        <end position="292"/>
    </location>
</feature>
<dbReference type="EMBL" id="CAUOFW020001675">
    <property type="protein sequence ID" value="CAK9147389.1"/>
    <property type="molecule type" value="Genomic_DNA"/>
</dbReference>
<name>A0ABC8RQZ4_9AQUA</name>
<feature type="transmembrane region" description="Helical" evidence="5">
    <location>
        <begin position="313"/>
        <end position="331"/>
    </location>
</feature>
<keyword evidence="3 5" id="KW-1133">Transmembrane helix</keyword>
<feature type="chain" id="PRO_5044720892" description="Zinc transporter 11" evidence="6">
    <location>
        <begin position="19"/>
        <end position="333"/>
    </location>
</feature>
<feature type="transmembrane region" description="Helical" evidence="5">
    <location>
        <begin position="34"/>
        <end position="55"/>
    </location>
</feature>
<dbReference type="GO" id="GO:0016020">
    <property type="term" value="C:membrane"/>
    <property type="evidence" value="ECO:0007669"/>
    <property type="project" value="UniProtKB-SubCell"/>
</dbReference>
<evidence type="ECO:0000256" key="2">
    <source>
        <dbReference type="ARBA" id="ARBA00022692"/>
    </source>
</evidence>
<keyword evidence="9" id="KW-1185">Reference proteome</keyword>
<proteinExistence type="predicted"/>
<feature type="signal peptide" evidence="6">
    <location>
        <begin position="1"/>
        <end position="18"/>
    </location>
</feature>
<keyword evidence="4 5" id="KW-0472">Membrane</keyword>
<evidence type="ECO:0000313" key="8">
    <source>
        <dbReference type="EMBL" id="CAK9150202.1"/>
    </source>
</evidence>
<feature type="transmembrane region" description="Helical" evidence="5">
    <location>
        <begin position="62"/>
        <end position="80"/>
    </location>
</feature>
<feature type="transmembrane region" description="Helical" evidence="5">
    <location>
        <begin position="100"/>
        <end position="123"/>
    </location>
</feature>
<reference evidence="7 9" key="1">
    <citation type="submission" date="2024-02" db="EMBL/GenBank/DDBJ databases">
        <authorList>
            <person name="Vignale AGUSTIN F."/>
            <person name="Sosa J E."/>
            <person name="Modenutti C."/>
        </authorList>
    </citation>
    <scope>NUCLEOTIDE SEQUENCE [LARGE SCALE GENOMIC DNA]</scope>
</reference>
<dbReference type="AlphaFoldDB" id="A0ABC8RQZ4"/>
<dbReference type="Pfam" id="PF02535">
    <property type="entry name" value="Zip"/>
    <property type="match status" value="1"/>
</dbReference>
<sequence length="333" mass="36441">MLPSLLLLLLSAIVHGSATDPPQLDLRSKPLILVKIWCLVIVFIVSFLAGVSPYLMKWNEGFILLGTQFAGGVFLGAALMDFLSDSGEVFGKLSSKNYPFAFMLACFGYMLAMLADCIMLYIYRKRESTEYGGGSAVQGRLHQRKTSSGVGTSRSQIQVVDSGIHDYMDPLFFSAISFGDSVMLIIVLCFHSIFEGIAIGTMETKRRAWRALWIVSLHKVFAAIALGIAILRVIPDRPLLSCVAYAFVFAISSPIGVAIGIVMDATTQGIVADWIYAISMALSCGVFVYISSHHLIFKGYKPQRMLSVDTPHHKFLAVLLGIGVIAIVLIWNT</sequence>